<dbReference type="InterPro" id="IPR045865">
    <property type="entry name" value="ACT-like_dom_sf"/>
</dbReference>
<proteinExistence type="predicted"/>
<protein>
    <submittedName>
        <fullName evidence="1">Uncharacterized protein</fullName>
    </submittedName>
</protein>
<gene>
    <name evidence="1" type="ORF">DCMF_21885</name>
</gene>
<dbReference type="AlphaFoldDB" id="A0A3G1KXD2"/>
<dbReference type="KEGG" id="fwa:DCMF_21885"/>
<organism evidence="1 2">
    <name type="scientific">Formimonas warabiya</name>
    <dbReference type="NCBI Taxonomy" id="1761012"/>
    <lineage>
        <taxon>Bacteria</taxon>
        <taxon>Bacillati</taxon>
        <taxon>Bacillota</taxon>
        <taxon>Clostridia</taxon>
        <taxon>Eubacteriales</taxon>
        <taxon>Peptococcaceae</taxon>
        <taxon>Candidatus Formimonas</taxon>
    </lineage>
</organism>
<dbReference type="RefSeq" id="WP_148136394.1">
    <property type="nucleotide sequence ID" value="NZ_CP017634.1"/>
</dbReference>
<name>A0A3G1KXD2_FORW1</name>
<dbReference type="Gene3D" id="3.30.70.1150">
    <property type="entry name" value="ACT-like. Chain A, domain 2"/>
    <property type="match status" value="1"/>
</dbReference>
<dbReference type="EMBL" id="CP017634">
    <property type="protein sequence ID" value="ATW27057.1"/>
    <property type="molecule type" value="Genomic_DNA"/>
</dbReference>
<sequence length="88" mass="9569">MNVVVLLIGKRVDSAVKVQEILTQNGDIIKTRLGINREPGSKDPGSGFIFLELCGSDDRMKKMCEDLNSIGTVKAECLKLDLPACSCE</sequence>
<dbReference type="Proteomes" id="UP000323521">
    <property type="component" value="Chromosome"/>
</dbReference>
<dbReference type="SUPFAM" id="SSF55021">
    <property type="entry name" value="ACT-like"/>
    <property type="match status" value="1"/>
</dbReference>
<dbReference type="OrthoDB" id="1121298at2"/>
<reference evidence="1 2" key="1">
    <citation type="submission" date="2016-10" db="EMBL/GenBank/DDBJ databases">
        <title>Complete Genome Sequence of Peptococcaceae strain DCMF.</title>
        <authorList>
            <person name="Edwards R.J."/>
            <person name="Holland S.I."/>
            <person name="Deshpande N.P."/>
            <person name="Wong Y.K."/>
            <person name="Ertan H."/>
            <person name="Manefield M."/>
            <person name="Russell T.L."/>
            <person name="Lee M.J."/>
        </authorList>
    </citation>
    <scope>NUCLEOTIDE SEQUENCE [LARGE SCALE GENOMIC DNA]</scope>
    <source>
        <strain evidence="1 2">DCMF</strain>
    </source>
</reference>
<dbReference type="InterPro" id="IPR027271">
    <property type="entry name" value="Acetolactate_synth/TF_NikR_C"/>
</dbReference>
<keyword evidence="2" id="KW-1185">Reference proteome</keyword>
<evidence type="ECO:0000313" key="2">
    <source>
        <dbReference type="Proteomes" id="UP000323521"/>
    </source>
</evidence>
<evidence type="ECO:0000313" key="1">
    <source>
        <dbReference type="EMBL" id="ATW27057.1"/>
    </source>
</evidence>
<accession>A0A3G1KXD2</accession>